<name>A0A7V8VH24_9BACT</name>
<dbReference type="EMBL" id="JACEFB010000023">
    <property type="protein sequence ID" value="MBA2227929.1"/>
    <property type="molecule type" value="Genomic_DNA"/>
</dbReference>
<evidence type="ECO:0000313" key="1">
    <source>
        <dbReference type="EMBL" id="MBA2227929.1"/>
    </source>
</evidence>
<accession>A0A7V8VH24</accession>
<evidence type="ECO:0008006" key="3">
    <source>
        <dbReference type="Google" id="ProtNLM"/>
    </source>
</evidence>
<protein>
    <recommendedName>
        <fullName evidence="3">Anti-sigma-28 factor FlgM C-terminal domain-containing protein</fullName>
    </recommendedName>
</protein>
<comment type="caution">
    <text evidence="1">The sequence shown here is derived from an EMBL/GenBank/DDBJ whole genome shotgun (WGS) entry which is preliminary data.</text>
</comment>
<dbReference type="RefSeq" id="WP_194539793.1">
    <property type="nucleotide sequence ID" value="NZ_JACEFB010000023.1"/>
</dbReference>
<dbReference type="Proteomes" id="UP000542342">
    <property type="component" value="Unassembled WGS sequence"/>
</dbReference>
<organism evidence="1 2">
    <name type="scientific">Thermogemmata fonticola</name>
    <dbReference type="NCBI Taxonomy" id="2755323"/>
    <lineage>
        <taxon>Bacteria</taxon>
        <taxon>Pseudomonadati</taxon>
        <taxon>Planctomycetota</taxon>
        <taxon>Planctomycetia</taxon>
        <taxon>Gemmatales</taxon>
        <taxon>Gemmataceae</taxon>
        <taxon>Thermogemmata</taxon>
    </lineage>
</organism>
<sequence length="89" mass="9200">MIDPAACQLQHRQRVLAALAALDAAPAAPPPLSAQHPEAPGPDGIRHALVARVRAAIAAGYYDHPALWLAAEEALLDSLLPPDGPNTSS</sequence>
<reference evidence="1 2" key="1">
    <citation type="submission" date="2020-07" db="EMBL/GenBank/DDBJ databases">
        <title>Thermogemmata thermophila gen. nov., sp. nov., a novel moderate thermophilic planctomycete from a Kamchatka hot spring.</title>
        <authorList>
            <person name="Elcheninov A.G."/>
            <person name="Podosokorskaya O.A."/>
            <person name="Kovaleva O.L."/>
            <person name="Novikov A."/>
            <person name="Bonch-Osmolovskaya E.A."/>
            <person name="Toshchakov S.V."/>
            <person name="Kublanov I.V."/>
        </authorList>
    </citation>
    <scope>NUCLEOTIDE SEQUENCE [LARGE SCALE GENOMIC DNA]</scope>
    <source>
        <strain evidence="1 2">2918</strain>
    </source>
</reference>
<gene>
    <name evidence="1" type="ORF">H0921_17350</name>
</gene>
<keyword evidence="2" id="KW-1185">Reference proteome</keyword>
<proteinExistence type="predicted"/>
<evidence type="ECO:0000313" key="2">
    <source>
        <dbReference type="Proteomes" id="UP000542342"/>
    </source>
</evidence>
<dbReference type="AlphaFoldDB" id="A0A7V8VH24"/>